<organism evidence="1 2">
    <name type="scientific">Flavobacterium cupriresistens</name>
    <dbReference type="NCBI Taxonomy" id="2893885"/>
    <lineage>
        <taxon>Bacteria</taxon>
        <taxon>Pseudomonadati</taxon>
        <taxon>Bacteroidota</taxon>
        <taxon>Flavobacteriia</taxon>
        <taxon>Flavobacteriales</taxon>
        <taxon>Flavobacteriaceae</taxon>
        <taxon>Flavobacterium</taxon>
    </lineage>
</organism>
<dbReference type="Gene3D" id="2.60.40.2410">
    <property type="entry name" value="Uncharacterised protein PF12988, DUF3872"/>
    <property type="match status" value="1"/>
</dbReference>
<gene>
    <name evidence="1" type="ORF">SGQ83_00380</name>
</gene>
<reference evidence="1 2" key="1">
    <citation type="submission" date="2023-11" db="EMBL/GenBank/DDBJ databases">
        <title>Unpublished Manusciprt.</title>
        <authorList>
            <person name="Saticioglu I.B."/>
            <person name="Ay H."/>
            <person name="Ajmi N."/>
            <person name="Altun S."/>
            <person name="Duman M."/>
        </authorList>
    </citation>
    <scope>NUCLEOTIDE SEQUENCE [LARGE SCALE GENOMIC DNA]</scope>
    <source>
        <strain evidence="1 2">Fl-318</strain>
    </source>
</reference>
<dbReference type="EMBL" id="JAWXVI010000001">
    <property type="protein sequence ID" value="MDX6187792.1"/>
    <property type="molecule type" value="Genomic_DNA"/>
</dbReference>
<evidence type="ECO:0000313" key="2">
    <source>
        <dbReference type="Proteomes" id="UP001273350"/>
    </source>
</evidence>
<dbReference type="RefSeq" id="WP_230002756.1">
    <property type="nucleotide sequence ID" value="NZ_CP087134.1"/>
</dbReference>
<dbReference type="InterPro" id="IPR024355">
    <property type="entry name" value="TraQ_bacteroidetes"/>
</dbReference>
<dbReference type="Pfam" id="PF12988">
    <property type="entry name" value="TraQ_transposon"/>
    <property type="match status" value="1"/>
</dbReference>
<keyword evidence="2" id="KW-1185">Reference proteome</keyword>
<proteinExistence type="predicted"/>
<comment type="caution">
    <text evidence="1">The sequence shown here is derived from an EMBL/GenBank/DDBJ whole genome shotgun (WGS) entry which is preliminary data.</text>
</comment>
<dbReference type="Proteomes" id="UP001273350">
    <property type="component" value="Unassembled WGS sequence"/>
</dbReference>
<protein>
    <submittedName>
        <fullName evidence="1">DUF3872 domain-containing protein</fullName>
    </submittedName>
</protein>
<evidence type="ECO:0000313" key="1">
    <source>
        <dbReference type="EMBL" id="MDX6187792.1"/>
    </source>
</evidence>
<accession>A0ABU4R5D0</accession>
<sequence length="153" mass="17850">MKSVFNYKNIGFTVHFKSLWLFFAVMLSTSLLSSCGKEDLEIKKDFPFEVSVMPIPQAIANGNTIEIRLAIQRTDKYSGTQYFIRYFQYDGLGLLRYDQQHAFVPNNLYLVPAEKFRLYYTSQSFVTQSFTVWISDTFGNEKQLSFELNSVNR</sequence>
<name>A0ABU4R5D0_9FLAO</name>
<dbReference type="PROSITE" id="PS51257">
    <property type="entry name" value="PROKAR_LIPOPROTEIN"/>
    <property type="match status" value="1"/>
</dbReference>
<dbReference type="InterPro" id="IPR038707">
    <property type="entry name" value="TraQ_sf"/>
</dbReference>